<protein>
    <recommendedName>
        <fullName evidence="2">CBF1-interacting co-repressor CIR N-terminal domain-containing protein</fullName>
    </recommendedName>
</protein>
<dbReference type="Proteomes" id="UP000076532">
    <property type="component" value="Unassembled WGS sequence"/>
</dbReference>
<accession>A0A166SFG8</accession>
<feature type="compositionally biased region" description="Basic and acidic residues" evidence="1">
    <location>
        <begin position="100"/>
        <end position="114"/>
    </location>
</feature>
<organism evidence="3 4">
    <name type="scientific">Athelia psychrophila</name>
    <dbReference type="NCBI Taxonomy" id="1759441"/>
    <lineage>
        <taxon>Eukaryota</taxon>
        <taxon>Fungi</taxon>
        <taxon>Dikarya</taxon>
        <taxon>Basidiomycota</taxon>
        <taxon>Agaricomycotina</taxon>
        <taxon>Agaricomycetes</taxon>
        <taxon>Agaricomycetidae</taxon>
        <taxon>Atheliales</taxon>
        <taxon>Atheliaceae</taxon>
        <taxon>Athelia</taxon>
    </lineage>
</organism>
<evidence type="ECO:0000313" key="3">
    <source>
        <dbReference type="EMBL" id="KZP29387.1"/>
    </source>
</evidence>
<sequence>MGKLNIAHYKSYHPYRRDNIDKVKREEEEAALVVAKEEGRVLLADSEARIDLLRHRNGLGAAGKKKGKGKDKDKETGGAGRAHQPFPGSRAGAVVVLEIRPGKEGGRGDGERRPPRAVRAGPAAVVRRRAQLLPGAQGKEQGYG</sequence>
<dbReference type="InterPro" id="IPR019339">
    <property type="entry name" value="CIR_N_dom"/>
</dbReference>
<name>A0A166SFG8_9AGAM</name>
<reference evidence="3 4" key="1">
    <citation type="journal article" date="2016" name="Mol. Biol. Evol.">
        <title>Comparative Genomics of Early-Diverging Mushroom-Forming Fungi Provides Insights into the Origins of Lignocellulose Decay Capabilities.</title>
        <authorList>
            <person name="Nagy L.G."/>
            <person name="Riley R."/>
            <person name="Tritt A."/>
            <person name="Adam C."/>
            <person name="Daum C."/>
            <person name="Floudas D."/>
            <person name="Sun H."/>
            <person name="Yadav J.S."/>
            <person name="Pangilinan J."/>
            <person name="Larsson K.H."/>
            <person name="Matsuura K."/>
            <person name="Barry K."/>
            <person name="Labutti K."/>
            <person name="Kuo R."/>
            <person name="Ohm R.A."/>
            <person name="Bhattacharya S.S."/>
            <person name="Shirouzu T."/>
            <person name="Yoshinaga Y."/>
            <person name="Martin F.M."/>
            <person name="Grigoriev I.V."/>
            <person name="Hibbett D.S."/>
        </authorList>
    </citation>
    <scope>NUCLEOTIDE SEQUENCE [LARGE SCALE GENOMIC DNA]</scope>
    <source>
        <strain evidence="3 4">CBS 109695</strain>
    </source>
</reference>
<feature type="region of interest" description="Disordered" evidence="1">
    <location>
        <begin position="53"/>
        <end position="144"/>
    </location>
</feature>
<dbReference type="InterPro" id="IPR039875">
    <property type="entry name" value="LENG1-like"/>
</dbReference>
<evidence type="ECO:0000259" key="2">
    <source>
        <dbReference type="SMART" id="SM01083"/>
    </source>
</evidence>
<keyword evidence="4" id="KW-1185">Reference proteome</keyword>
<evidence type="ECO:0000256" key="1">
    <source>
        <dbReference type="SAM" id="MobiDB-lite"/>
    </source>
</evidence>
<dbReference type="SMART" id="SM01083">
    <property type="entry name" value="Cir_N"/>
    <property type="match status" value="1"/>
</dbReference>
<dbReference type="AlphaFoldDB" id="A0A166SFG8"/>
<dbReference type="EMBL" id="KV417498">
    <property type="protein sequence ID" value="KZP29387.1"/>
    <property type="molecule type" value="Genomic_DNA"/>
</dbReference>
<proteinExistence type="predicted"/>
<evidence type="ECO:0000313" key="4">
    <source>
        <dbReference type="Proteomes" id="UP000076532"/>
    </source>
</evidence>
<feature type="domain" description="CBF1-interacting co-repressor CIR N-terminal" evidence="2">
    <location>
        <begin position="11"/>
        <end position="47"/>
    </location>
</feature>
<dbReference type="PANTHER" id="PTHR22093:SF0">
    <property type="entry name" value="LEUKOCYTE RECEPTOR CLUSTER MEMBER 1"/>
    <property type="match status" value="1"/>
</dbReference>
<gene>
    <name evidence="3" type="ORF">FIBSPDRAFT_851410</name>
</gene>
<dbReference type="PANTHER" id="PTHR22093">
    <property type="entry name" value="LEUKOCYTE RECEPTOR CLUSTER LRC MEMBER 1"/>
    <property type="match status" value="1"/>
</dbReference>
<dbReference type="STRING" id="436010.A0A166SFG8"/>